<dbReference type="InterPro" id="IPR055338">
    <property type="entry name" value="YqfX-like"/>
</dbReference>
<protein>
    <submittedName>
        <fullName evidence="2">Proteasome assembly chaperone (PAC2) family protein</fullName>
    </submittedName>
</protein>
<dbReference type="Proteomes" id="UP001519343">
    <property type="component" value="Unassembled WGS sequence"/>
</dbReference>
<keyword evidence="1" id="KW-1133">Transmembrane helix</keyword>
<dbReference type="PANTHER" id="PTHR40040:SF1">
    <property type="entry name" value="MEMBRANE PROTEIN"/>
    <property type="match status" value="1"/>
</dbReference>
<keyword evidence="2" id="KW-0647">Proteasome</keyword>
<dbReference type="PANTHER" id="PTHR40040">
    <property type="entry name" value="SMALL HYDROPHOBIC PROTEIN-RELATED"/>
    <property type="match status" value="1"/>
</dbReference>
<accession>A0ABS4GRK7</accession>
<sequence>MNMDHREPNDDRNFQEETAAELAPRVLPATREERDVDDYTRPIEVIEENEGGGTTLGVVGLVLAIASLFFLPFLLSLIGIGAGYFAYKRGATGLGKWAMGIGIVSLIGSMLFAPFIGY</sequence>
<comment type="caution">
    <text evidence="2">The sequence shown here is derived from an EMBL/GenBank/DDBJ whole genome shotgun (WGS) entry which is preliminary data.</text>
</comment>
<evidence type="ECO:0000256" key="1">
    <source>
        <dbReference type="SAM" id="Phobius"/>
    </source>
</evidence>
<feature type="transmembrane region" description="Helical" evidence="1">
    <location>
        <begin position="58"/>
        <end position="85"/>
    </location>
</feature>
<dbReference type="RefSeq" id="WP_425340323.1">
    <property type="nucleotide sequence ID" value="NZ_JAGGKT010000008.1"/>
</dbReference>
<gene>
    <name evidence="2" type="ORF">J2Z37_002923</name>
</gene>
<keyword evidence="3" id="KW-1185">Reference proteome</keyword>
<proteinExistence type="predicted"/>
<dbReference type="GO" id="GO:0000502">
    <property type="term" value="C:proteasome complex"/>
    <property type="evidence" value="ECO:0007669"/>
    <property type="project" value="UniProtKB-KW"/>
</dbReference>
<dbReference type="EMBL" id="JAGGKT010000008">
    <property type="protein sequence ID" value="MBP1932912.1"/>
    <property type="molecule type" value="Genomic_DNA"/>
</dbReference>
<organism evidence="2 3">
    <name type="scientific">Ammoniphilus resinae</name>
    <dbReference type="NCBI Taxonomy" id="861532"/>
    <lineage>
        <taxon>Bacteria</taxon>
        <taxon>Bacillati</taxon>
        <taxon>Bacillota</taxon>
        <taxon>Bacilli</taxon>
        <taxon>Bacillales</taxon>
        <taxon>Paenibacillaceae</taxon>
        <taxon>Aneurinibacillus group</taxon>
        <taxon>Ammoniphilus</taxon>
    </lineage>
</organism>
<feature type="transmembrane region" description="Helical" evidence="1">
    <location>
        <begin position="97"/>
        <end position="116"/>
    </location>
</feature>
<evidence type="ECO:0000313" key="3">
    <source>
        <dbReference type="Proteomes" id="UP001519343"/>
    </source>
</evidence>
<keyword evidence="1" id="KW-0472">Membrane</keyword>
<name>A0ABS4GRK7_9BACL</name>
<reference evidence="2 3" key="1">
    <citation type="submission" date="2021-03" db="EMBL/GenBank/DDBJ databases">
        <title>Genomic Encyclopedia of Type Strains, Phase IV (KMG-IV): sequencing the most valuable type-strain genomes for metagenomic binning, comparative biology and taxonomic classification.</title>
        <authorList>
            <person name="Goeker M."/>
        </authorList>
    </citation>
    <scope>NUCLEOTIDE SEQUENCE [LARGE SCALE GENOMIC DNA]</scope>
    <source>
        <strain evidence="2 3">DSM 24738</strain>
    </source>
</reference>
<evidence type="ECO:0000313" key="2">
    <source>
        <dbReference type="EMBL" id="MBP1932912.1"/>
    </source>
</evidence>
<keyword evidence="1" id="KW-0812">Transmembrane</keyword>